<evidence type="ECO:0000313" key="5">
    <source>
        <dbReference type="Proteomes" id="UP000835052"/>
    </source>
</evidence>
<keyword evidence="2" id="KW-1133">Transmembrane helix</keyword>
<evidence type="ECO:0000256" key="1">
    <source>
        <dbReference type="SAM" id="MobiDB-lite"/>
    </source>
</evidence>
<keyword evidence="2" id="KW-0472">Membrane</keyword>
<dbReference type="AlphaFoldDB" id="A0A8S1GPM8"/>
<gene>
    <name evidence="4" type="ORF">CAUJ_LOCUS567</name>
</gene>
<name>A0A8S1GPM8_9PELO</name>
<proteinExistence type="predicted"/>
<sequence length="120" mass="13342">MNHIKAWAFPTSNEVNIFCNLHVCATCEQTNCRDRQRRTPGLPGDPPGMRDPFSAPIDTSDISPPIPIRTSFRLKRESNVATMRPQNVGTSSEGANSSSFVGSYTMILVFFVVTTILFYL</sequence>
<dbReference type="Proteomes" id="UP000835052">
    <property type="component" value="Unassembled WGS sequence"/>
</dbReference>
<feature type="domain" description="ZP" evidence="3">
    <location>
        <begin position="1"/>
        <end position="39"/>
    </location>
</feature>
<dbReference type="PROSITE" id="PS51034">
    <property type="entry name" value="ZP_2"/>
    <property type="match status" value="1"/>
</dbReference>
<accession>A0A8S1GPM8</accession>
<evidence type="ECO:0000313" key="4">
    <source>
        <dbReference type="EMBL" id="CAD6184648.1"/>
    </source>
</evidence>
<feature type="region of interest" description="Disordered" evidence="1">
    <location>
        <begin position="33"/>
        <end position="65"/>
    </location>
</feature>
<feature type="compositionally biased region" description="Low complexity" evidence="1">
    <location>
        <begin position="54"/>
        <end position="65"/>
    </location>
</feature>
<feature type="transmembrane region" description="Helical" evidence="2">
    <location>
        <begin position="101"/>
        <end position="119"/>
    </location>
</feature>
<organism evidence="4 5">
    <name type="scientific">Caenorhabditis auriculariae</name>
    <dbReference type="NCBI Taxonomy" id="2777116"/>
    <lineage>
        <taxon>Eukaryota</taxon>
        <taxon>Metazoa</taxon>
        <taxon>Ecdysozoa</taxon>
        <taxon>Nematoda</taxon>
        <taxon>Chromadorea</taxon>
        <taxon>Rhabditida</taxon>
        <taxon>Rhabditina</taxon>
        <taxon>Rhabditomorpha</taxon>
        <taxon>Rhabditoidea</taxon>
        <taxon>Rhabditidae</taxon>
        <taxon>Peloderinae</taxon>
        <taxon>Caenorhabditis</taxon>
    </lineage>
</organism>
<comment type="caution">
    <text evidence="4">The sequence shown here is derived from an EMBL/GenBank/DDBJ whole genome shotgun (WGS) entry which is preliminary data.</text>
</comment>
<keyword evidence="5" id="KW-1185">Reference proteome</keyword>
<dbReference type="EMBL" id="CAJGYM010000001">
    <property type="protein sequence ID" value="CAD6184648.1"/>
    <property type="molecule type" value="Genomic_DNA"/>
</dbReference>
<evidence type="ECO:0000259" key="3">
    <source>
        <dbReference type="PROSITE" id="PS51034"/>
    </source>
</evidence>
<reference evidence="4" key="1">
    <citation type="submission" date="2020-10" db="EMBL/GenBank/DDBJ databases">
        <authorList>
            <person name="Kikuchi T."/>
        </authorList>
    </citation>
    <scope>NUCLEOTIDE SEQUENCE</scope>
    <source>
        <strain evidence="4">NKZ352</strain>
    </source>
</reference>
<keyword evidence="2" id="KW-0812">Transmembrane</keyword>
<protein>
    <recommendedName>
        <fullName evidence="3">ZP domain-containing protein</fullName>
    </recommendedName>
</protein>
<dbReference type="OrthoDB" id="5863630at2759"/>
<evidence type="ECO:0000256" key="2">
    <source>
        <dbReference type="SAM" id="Phobius"/>
    </source>
</evidence>
<dbReference type="InterPro" id="IPR001507">
    <property type="entry name" value="ZP_dom"/>
</dbReference>